<evidence type="ECO:0000313" key="4">
    <source>
        <dbReference type="Proteomes" id="UP000285112"/>
    </source>
</evidence>
<dbReference type="AlphaFoldDB" id="A0A419I5F7"/>
<feature type="transmembrane region" description="Helical" evidence="2">
    <location>
        <begin position="71"/>
        <end position="90"/>
    </location>
</feature>
<evidence type="ECO:0000256" key="1">
    <source>
        <dbReference type="SAM" id="MobiDB-lite"/>
    </source>
</evidence>
<dbReference type="Gene3D" id="2.60.40.2880">
    <property type="entry name" value="MmpS1-5, C-terminal soluble domain"/>
    <property type="match status" value="1"/>
</dbReference>
<evidence type="ECO:0000256" key="2">
    <source>
        <dbReference type="SAM" id="Phobius"/>
    </source>
</evidence>
<comment type="caution">
    <text evidence="3">The sequence shown here is derived from an EMBL/GenBank/DDBJ whole genome shotgun (WGS) entry which is preliminary data.</text>
</comment>
<feature type="compositionally biased region" description="Basic and acidic residues" evidence="1">
    <location>
        <begin position="15"/>
        <end position="29"/>
    </location>
</feature>
<dbReference type="InterPro" id="IPR038468">
    <property type="entry name" value="MmpS_C"/>
</dbReference>
<evidence type="ECO:0008006" key="5">
    <source>
        <dbReference type="Google" id="ProtNLM"/>
    </source>
</evidence>
<feature type="compositionally biased region" description="Low complexity" evidence="1">
    <location>
        <begin position="58"/>
        <end position="67"/>
    </location>
</feature>
<accession>A0A419I5F7</accession>
<keyword evidence="2" id="KW-0812">Transmembrane</keyword>
<organism evidence="3 4">
    <name type="scientific">Amycolatopsis panacis</name>
    <dbReference type="NCBI Taxonomy" id="2340917"/>
    <lineage>
        <taxon>Bacteria</taxon>
        <taxon>Bacillati</taxon>
        <taxon>Actinomycetota</taxon>
        <taxon>Actinomycetes</taxon>
        <taxon>Pseudonocardiales</taxon>
        <taxon>Pseudonocardiaceae</taxon>
        <taxon>Amycolatopsis</taxon>
    </lineage>
</organism>
<reference evidence="3 4" key="1">
    <citation type="submission" date="2018-09" db="EMBL/GenBank/DDBJ databases">
        <title>YIM PH 21725 draft genome.</title>
        <authorList>
            <person name="Miao C."/>
        </authorList>
    </citation>
    <scope>NUCLEOTIDE SEQUENCE [LARGE SCALE GENOMIC DNA]</scope>
    <source>
        <strain evidence="4">YIM PH21725</strain>
    </source>
</reference>
<feature type="transmembrane region" description="Helical" evidence="2">
    <location>
        <begin position="96"/>
        <end position="117"/>
    </location>
</feature>
<name>A0A419I5F7_9PSEU</name>
<sequence length="258" mass="26414">MTTPQPRPSRPPRHGRPDVPARPPRREDTPPGTGAAREMGAPPRRNPPPASHGPATPPGNTGNPPQGMRQASLLGVLSVVCGLAAAGVAFLHEQGYFAWLLAGIGLVAGIAGVVLAVRGRMRGRGIASIGVVVSVLAALLYGAILLYPSAFGISRSSELHIPPVTKDAHSVDFVVTSAGGAIVRYGTLDSQRTDAAPASTDQWHGRASYDGGTPTLTLTADTTNAGVTNEIRCAIVVDGKTVAQNSGTTIALCTANVS</sequence>
<dbReference type="EMBL" id="QZFV01000075">
    <property type="protein sequence ID" value="RJQ85993.1"/>
    <property type="molecule type" value="Genomic_DNA"/>
</dbReference>
<dbReference type="OrthoDB" id="3636152at2"/>
<evidence type="ECO:0000313" key="3">
    <source>
        <dbReference type="EMBL" id="RJQ85993.1"/>
    </source>
</evidence>
<dbReference type="Proteomes" id="UP000285112">
    <property type="component" value="Unassembled WGS sequence"/>
</dbReference>
<feature type="region of interest" description="Disordered" evidence="1">
    <location>
        <begin position="1"/>
        <end position="67"/>
    </location>
</feature>
<keyword evidence="2" id="KW-1133">Transmembrane helix</keyword>
<gene>
    <name evidence="3" type="ORF">D5S19_12455</name>
</gene>
<protein>
    <recommendedName>
        <fullName evidence="5">DUF4190 domain-containing protein</fullName>
    </recommendedName>
</protein>
<feature type="compositionally biased region" description="Pro residues" evidence="1">
    <location>
        <begin position="44"/>
        <end position="57"/>
    </location>
</feature>
<feature type="transmembrane region" description="Helical" evidence="2">
    <location>
        <begin position="129"/>
        <end position="147"/>
    </location>
</feature>
<keyword evidence="4" id="KW-1185">Reference proteome</keyword>
<proteinExistence type="predicted"/>
<keyword evidence="2" id="KW-0472">Membrane</keyword>